<organism evidence="2 3">
    <name type="scientific">Variimorphobacter saccharofermentans</name>
    <dbReference type="NCBI Taxonomy" id="2755051"/>
    <lineage>
        <taxon>Bacteria</taxon>
        <taxon>Bacillati</taxon>
        <taxon>Bacillota</taxon>
        <taxon>Clostridia</taxon>
        <taxon>Lachnospirales</taxon>
        <taxon>Lachnospiraceae</taxon>
        <taxon>Variimorphobacter</taxon>
    </lineage>
</organism>
<dbReference type="CDD" id="cd03801">
    <property type="entry name" value="GT4_PimA-like"/>
    <property type="match status" value="1"/>
</dbReference>
<dbReference type="AlphaFoldDB" id="A0A839K1N2"/>
<dbReference type="InterPro" id="IPR001296">
    <property type="entry name" value="Glyco_trans_1"/>
</dbReference>
<dbReference type="Proteomes" id="UP000574276">
    <property type="component" value="Unassembled WGS sequence"/>
</dbReference>
<name>A0A839K1N2_9FIRM</name>
<sequence length="358" mass="41810">MKLSYVCTWNKIKELTWSGTTFYLMKAMEKYFDLTNYDIQMDYPNGTIVNHNSSLGRAILSRKAKKILKESDANIVFQIDDYVIMEDKINCIYQDLSIDSILYHSKYKRDIFLHSNFEEVDEELLENRNKWQKQFLDKVDFVFTMSEWLAENLIHYTKLPPKKIHVVGAGVNIDVSKVNYSHKVGNKILFIGRDFERKGGVLTIEAFMLLKERMPEAELFIVGPVNKPFIGEVNGIHFIGELPYDKLPDYYNLCDVFCMPSIFEAYGIVFAEALIYGLPCIGRNDFAMSELIKDSYSGYLLNQDSPDILAEKMYDLLKNKEIHENVKKEHKNYVETYSWDAVAQRIYNILDDNKFKNI</sequence>
<dbReference type="RefSeq" id="WP_228353176.1">
    <property type="nucleotide sequence ID" value="NZ_JACEGA010000001.1"/>
</dbReference>
<dbReference type="Gene3D" id="3.40.50.2000">
    <property type="entry name" value="Glycogen Phosphorylase B"/>
    <property type="match status" value="2"/>
</dbReference>
<dbReference type="SUPFAM" id="SSF53756">
    <property type="entry name" value="UDP-Glycosyltransferase/glycogen phosphorylase"/>
    <property type="match status" value="1"/>
</dbReference>
<evidence type="ECO:0000259" key="1">
    <source>
        <dbReference type="Pfam" id="PF00534"/>
    </source>
</evidence>
<dbReference type="EMBL" id="JACEGA010000001">
    <property type="protein sequence ID" value="MBB2183540.1"/>
    <property type="molecule type" value="Genomic_DNA"/>
</dbReference>
<protein>
    <submittedName>
        <fullName evidence="2">Glycosyltransferase family 4 protein</fullName>
    </submittedName>
</protein>
<evidence type="ECO:0000313" key="3">
    <source>
        <dbReference type="Proteomes" id="UP000574276"/>
    </source>
</evidence>
<comment type="caution">
    <text evidence="2">The sequence shown here is derived from an EMBL/GenBank/DDBJ whole genome shotgun (WGS) entry which is preliminary data.</text>
</comment>
<dbReference type="GO" id="GO:0016758">
    <property type="term" value="F:hexosyltransferase activity"/>
    <property type="evidence" value="ECO:0007669"/>
    <property type="project" value="TreeGrafter"/>
</dbReference>
<gene>
    <name evidence="2" type="ORF">H0486_11710</name>
</gene>
<feature type="domain" description="Glycosyl transferase family 1" evidence="1">
    <location>
        <begin position="185"/>
        <end position="331"/>
    </location>
</feature>
<dbReference type="PANTHER" id="PTHR45947:SF3">
    <property type="entry name" value="SULFOQUINOVOSYL TRANSFERASE SQD2"/>
    <property type="match status" value="1"/>
</dbReference>
<evidence type="ECO:0000313" key="2">
    <source>
        <dbReference type="EMBL" id="MBB2183540.1"/>
    </source>
</evidence>
<keyword evidence="2" id="KW-0808">Transferase</keyword>
<keyword evidence="3" id="KW-1185">Reference proteome</keyword>
<dbReference type="PANTHER" id="PTHR45947">
    <property type="entry name" value="SULFOQUINOVOSYL TRANSFERASE SQD2"/>
    <property type="match status" value="1"/>
</dbReference>
<accession>A0A839K1N2</accession>
<reference evidence="2 3" key="1">
    <citation type="submission" date="2020-07" db="EMBL/GenBank/DDBJ databases">
        <title>Characterization and genome sequencing of isolate MD1, a novel member within the family Lachnospiraceae.</title>
        <authorList>
            <person name="Rettenmaier R."/>
            <person name="Di Bello L."/>
            <person name="Zinser C."/>
            <person name="Scheitz K."/>
            <person name="Liebl W."/>
            <person name="Zverlov V."/>
        </authorList>
    </citation>
    <scope>NUCLEOTIDE SEQUENCE [LARGE SCALE GENOMIC DNA]</scope>
    <source>
        <strain evidence="2 3">MD1</strain>
    </source>
</reference>
<dbReference type="InterPro" id="IPR050194">
    <property type="entry name" value="Glycosyltransferase_grp1"/>
</dbReference>
<dbReference type="Pfam" id="PF00534">
    <property type="entry name" value="Glycos_transf_1"/>
    <property type="match status" value="1"/>
</dbReference>
<proteinExistence type="predicted"/>